<name>A0A379AAR7_ENTAG</name>
<organism evidence="1 2">
    <name type="scientific">Enterobacter agglomerans</name>
    <name type="common">Erwinia herbicola</name>
    <name type="synonym">Pantoea agglomerans</name>
    <dbReference type="NCBI Taxonomy" id="549"/>
    <lineage>
        <taxon>Bacteria</taxon>
        <taxon>Pseudomonadati</taxon>
        <taxon>Pseudomonadota</taxon>
        <taxon>Gammaproteobacteria</taxon>
        <taxon>Enterobacterales</taxon>
        <taxon>Erwiniaceae</taxon>
        <taxon>Pantoea</taxon>
        <taxon>Pantoea agglomerans group</taxon>
    </lineage>
</organism>
<accession>A0A379AAR7</accession>
<gene>
    <name evidence="1" type="ORF">NCTC9381_00767</name>
</gene>
<evidence type="ECO:0000313" key="1">
    <source>
        <dbReference type="EMBL" id="SUB14906.1"/>
    </source>
</evidence>
<protein>
    <submittedName>
        <fullName evidence="1">Uncharacterized protein</fullName>
    </submittedName>
</protein>
<proteinExistence type="predicted"/>
<dbReference type="AlphaFoldDB" id="A0A379AAR7"/>
<dbReference type="Proteomes" id="UP000254640">
    <property type="component" value="Unassembled WGS sequence"/>
</dbReference>
<keyword evidence="2" id="KW-1185">Reference proteome</keyword>
<reference evidence="1 2" key="1">
    <citation type="submission" date="2018-06" db="EMBL/GenBank/DDBJ databases">
        <authorList>
            <consortium name="Pathogen Informatics"/>
            <person name="Doyle S."/>
        </authorList>
    </citation>
    <scope>NUCLEOTIDE SEQUENCE [LARGE SCALE GENOMIC DNA]</scope>
    <source>
        <strain evidence="1 2">NCTC9381</strain>
    </source>
</reference>
<dbReference type="EMBL" id="UGSO01000001">
    <property type="protein sequence ID" value="SUB14906.1"/>
    <property type="molecule type" value="Genomic_DNA"/>
</dbReference>
<evidence type="ECO:0000313" key="2">
    <source>
        <dbReference type="Proteomes" id="UP000254640"/>
    </source>
</evidence>
<sequence>MLLQMLKALSILNLQLIARAAIEDKLRAMFCQQRIQRRDIGTHGACRDGETPRQLILRQRFVLHGIEQLRKALIGKSHKRYLFADRNREHQPTEIVSQRPCCAICLLQADRVDL</sequence>